<gene>
    <name evidence="16" type="ORF">AALT52_05670</name>
</gene>
<dbReference type="PANTHER" id="PTHR43331:SF1">
    <property type="entry name" value="HOMOSERINE DEHYDROGENASE"/>
    <property type="match status" value="1"/>
</dbReference>
<keyword evidence="10 13" id="KW-0560">Oxidoreductase</keyword>
<dbReference type="SUPFAM" id="SSF51735">
    <property type="entry name" value="NAD(P)-binding Rossmann-fold domains"/>
    <property type="match status" value="1"/>
</dbReference>
<evidence type="ECO:0000256" key="9">
    <source>
        <dbReference type="ARBA" id="ARBA00022857"/>
    </source>
</evidence>
<dbReference type="InterPro" id="IPR045865">
    <property type="entry name" value="ACT-like_dom_sf"/>
</dbReference>
<dbReference type="InterPro" id="IPR016204">
    <property type="entry name" value="HDH"/>
</dbReference>
<dbReference type="SUPFAM" id="SSF55021">
    <property type="entry name" value="ACT-like"/>
    <property type="match status" value="1"/>
</dbReference>
<keyword evidence="8 13" id="KW-0791">Threonine biosynthesis</keyword>
<evidence type="ECO:0000313" key="16">
    <source>
        <dbReference type="EMBL" id="MEY8662374.1"/>
    </source>
</evidence>
<dbReference type="InterPro" id="IPR002912">
    <property type="entry name" value="ACT_dom"/>
</dbReference>
<dbReference type="Gene3D" id="3.30.360.10">
    <property type="entry name" value="Dihydrodipicolinate Reductase, domain 2"/>
    <property type="match status" value="1"/>
</dbReference>
<dbReference type="SUPFAM" id="SSF55347">
    <property type="entry name" value="Glyceraldehyde-3-phosphate dehydrogenase-like, C-terminal domain"/>
    <property type="match status" value="1"/>
</dbReference>
<evidence type="ECO:0000256" key="14">
    <source>
        <dbReference type="RuleBase" id="RU004171"/>
    </source>
</evidence>
<evidence type="ECO:0000256" key="12">
    <source>
        <dbReference type="ARBA" id="ARBA00048841"/>
    </source>
</evidence>
<comment type="caution">
    <text evidence="16">The sequence shown here is derived from an EMBL/GenBank/DDBJ whole genome shotgun (WGS) entry which is preliminary data.</text>
</comment>
<dbReference type="InterPro" id="IPR005106">
    <property type="entry name" value="Asp/hSer_DH_NAD-bd"/>
</dbReference>
<evidence type="ECO:0000256" key="11">
    <source>
        <dbReference type="ARBA" id="ARBA00023167"/>
    </source>
</evidence>
<proteinExistence type="inferred from homology"/>
<dbReference type="EMBL" id="JBCLUF010000016">
    <property type="protein sequence ID" value="MEY8662374.1"/>
    <property type="molecule type" value="Genomic_DNA"/>
</dbReference>
<keyword evidence="11 13" id="KW-0486">Methionine biosynthesis</keyword>
<dbReference type="Proteomes" id="UP001565236">
    <property type="component" value="Unassembled WGS sequence"/>
</dbReference>
<comment type="catalytic activity">
    <reaction evidence="12">
        <text>L-homoserine + NADP(+) = L-aspartate 4-semialdehyde + NADPH + H(+)</text>
        <dbReference type="Rhea" id="RHEA:15761"/>
        <dbReference type="ChEBI" id="CHEBI:15378"/>
        <dbReference type="ChEBI" id="CHEBI:57476"/>
        <dbReference type="ChEBI" id="CHEBI:57783"/>
        <dbReference type="ChEBI" id="CHEBI:58349"/>
        <dbReference type="ChEBI" id="CHEBI:537519"/>
        <dbReference type="EC" id="1.1.1.3"/>
    </reaction>
    <physiologicalReaction direction="right-to-left" evidence="12">
        <dbReference type="Rhea" id="RHEA:15763"/>
    </physiologicalReaction>
</comment>
<dbReference type="InterPro" id="IPR036291">
    <property type="entry name" value="NAD(P)-bd_dom_sf"/>
</dbReference>
<dbReference type="Pfam" id="PF00742">
    <property type="entry name" value="Homoserine_dh"/>
    <property type="match status" value="1"/>
</dbReference>
<dbReference type="PROSITE" id="PS51671">
    <property type="entry name" value="ACT"/>
    <property type="match status" value="1"/>
</dbReference>
<accession>A0ABV4DQ13</accession>
<evidence type="ECO:0000256" key="5">
    <source>
        <dbReference type="ARBA" id="ARBA00013213"/>
    </source>
</evidence>
<comment type="pathway">
    <text evidence="2 13">Amino-acid biosynthesis; L-threonine biosynthesis; L-threonine from L-aspartate: step 3/5.</text>
</comment>
<dbReference type="PROSITE" id="PS01042">
    <property type="entry name" value="HOMOSER_DHGENASE"/>
    <property type="match status" value="1"/>
</dbReference>
<evidence type="ECO:0000256" key="8">
    <source>
        <dbReference type="ARBA" id="ARBA00022697"/>
    </source>
</evidence>
<evidence type="ECO:0000256" key="13">
    <source>
        <dbReference type="RuleBase" id="RU000579"/>
    </source>
</evidence>
<dbReference type="EC" id="1.1.1.3" evidence="5 13"/>
<comment type="pathway">
    <text evidence="3 13">Amino-acid biosynthesis; L-methionine biosynthesis via de novo pathway; L-homoserine from L-aspartate: step 3/3.</text>
</comment>
<dbReference type="Gene3D" id="3.40.50.720">
    <property type="entry name" value="NAD(P)-binding Rossmann-like Domain"/>
    <property type="match status" value="1"/>
</dbReference>
<name>A0ABV4DQ13_9LACO</name>
<dbReference type="Gene3D" id="3.30.70.260">
    <property type="match status" value="1"/>
</dbReference>
<evidence type="ECO:0000256" key="3">
    <source>
        <dbReference type="ARBA" id="ARBA00005062"/>
    </source>
</evidence>
<reference evidence="16 17" key="1">
    <citation type="submission" date="2024-03" db="EMBL/GenBank/DDBJ databases">
        <title>Mouse gut bacterial collection (mGBC) of GemPharmatech.</title>
        <authorList>
            <person name="He Y."/>
            <person name="Dong L."/>
            <person name="Wu D."/>
            <person name="Gao X."/>
            <person name="Lin Z."/>
        </authorList>
    </citation>
    <scope>NUCLEOTIDE SEQUENCE [LARGE SCALE GENOMIC DNA]</scope>
    <source>
        <strain evidence="16 17">15-30</strain>
    </source>
</reference>
<keyword evidence="17" id="KW-1185">Reference proteome</keyword>
<feature type="domain" description="ACT" evidence="15">
    <location>
        <begin position="350"/>
        <end position="427"/>
    </location>
</feature>
<dbReference type="GO" id="GO:0004412">
    <property type="term" value="F:homoserine dehydrogenase activity"/>
    <property type="evidence" value="ECO:0007669"/>
    <property type="project" value="UniProtKB-EC"/>
</dbReference>
<evidence type="ECO:0000313" key="17">
    <source>
        <dbReference type="Proteomes" id="UP001565236"/>
    </source>
</evidence>
<evidence type="ECO:0000259" key="15">
    <source>
        <dbReference type="PROSITE" id="PS51671"/>
    </source>
</evidence>
<dbReference type="Pfam" id="PF03447">
    <property type="entry name" value="NAD_binding_3"/>
    <property type="match status" value="1"/>
</dbReference>
<evidence type="ECO:0000256" key="4">
    <source>
        <dbReference type="ARBA" id="ARBA00006753"/>
    </source>
</evidence>
<protein>
    <recommendedName>
        <fullName evidence="6 13">Homoserine dehydrogenase</fullName>
        <ecNumber evidence="5 13">1.1.1.3</ecNumber>
    </recommendedName>
</protein>
<keyword evidence="9 13" id="KW-0521">NADP</keyword>
<evidence type="ECO:0000256" key="7">
    <source>
        <dbReference type="ARBA" id="ARBA00022605"/>
    </source>
</evidence>
<dbReference type="InterPro" id="IPR019811">
    <property type="entry name" value="HDH_CS"/>
</dbReference>
<comment type="similarity">
    <text evidence="4 14">Belongs to the homoserine dehydrogenase family.</text>
</comment>
<dbReference type="PIRSF" id="PIRSF000098">
    <property type="entry name" value="Homoser_dehydrog"/>
    <property type="match status" value="1"/>
</dbReference>
<dbReference type="PANTHER" id="PTHR43331">
    <property type="entry name" value="HOMOSERINE DEHYDROGENASE"/>
    <property type="match status" value="1"/>
</dbReference>
<evidence type="ECO:0000256" key="2">
    <source>
        <dbReference type="ARBA" id="ARBA00005056"/>
    </source>
</evidence>
<evidence type="ECO:0000256" key="10">
    <source>
        <dbReference type="ARBA" id="ARBA00023002"/>
    </source>
</evidence>
<dbReference type="NCBIfam" id="NF004976">
    <property type="entry name" value="PRK06349.1"/>
    <property type="match status" value="1"/>
</dbReference>
<comment type="cofactor">
    <cofactor evidence="1">
        <name>a metal cation</name>
        <dbReference type="ChEBI" id="CHEBI:25213"/>
    </cofactor>
</comment>
<dbReference type="RefSeq" id="WP_369941875.1">
    <property type="nucleotide sequence ID" value="NZ_JBCLUF010000016.1"/>
</dbReference>
<keyword evidence="7 13" id="KW-0028">Amino-acid biosynthesis</keyword>
<dbReference type="CDD" id="cd04881">
    <property type="entry name" value="ACT_HSDH-Hom"/>
    <property type="match status" value="1"/>
</dbReference>
<dbReference type="InterPro" id="IPR001342">
    <property type="entry name" value="HDH_cat"/>
</dbReference>
<evidence type="ECO:0000256" key="6">
    <source>
        <dbReference type="ARBA" id="ARBA00013376"/>
    </source>
</evidence>
<organism evidence="16 17">
    <name type="scientific">Ligilactobacillus faecis</name>
    <dbReference type="NCBI Taxonomy" id="762833"/>
    <lineage>
        <taxon>Bacteria</taxon>
        <taxon>Bacillati</taxon>
        <taxon>Bacillota</taxon>
        <taxon>Bacilli</taxon>
        <taxon>Lactobacillales</taxon>
        <taxon>Lactobacillaceae</taxon>
        <taxon>Ligilactobacillus</taxon>
    </lineage>
</organism>
<evidence type="ECO:0000256" key="1">
    <source>
        <dbReference type="ARBA" id="ARBA00001920"/>
    </source>
</evidence>
<sequence length="430" mass="46131">MKTIKIGVLGLGTVGSGVVRLLQDNAQKITDITGCELKVKTVVVRDVTAPRNVDLTGIELTDDFNKVLLDDEIQIVVEVMGTIETARTYIKQLLAKHKHVVTANKDLIALHGPELSALAKENHCDLFYEASVAGGIPILRTIVNSFAADQVESVLGIVNGTTNFILTQMTQNGLSYAQALQLAQEKGFAEADPTNDVAGKDAAYKMIILTQFAFGKDLTLTDVKLEGIENVAVEDIKEAANLGYTIKLLGIADLKNDKLDVSVGPVLIPAKNPLAAIQNENNAVLVTGKAVGETMFYGSGAGELPTANSVLSDIIAVTKDIVMETTGNRFNSYSNNVALAPASEVIYPYYLSLTLPDRPGQMLKLTEIMAKHQASFKAIKQTSASHKQAQIALVTHAMSEATLNAVKEELKALPEMELLAAYKVLGGNER</sequence>
<dbReference type="Pfam" id="PF01842">
    <property type="entry name" value="ACT"/>
    <property type="match status" value="1"/>
</dbReference>